<dbReference type="AlphaFoldDB" id="A0A1I1FLZ6"/>
<dbReference type="STRING" id="910347.SAMN05421773_101782"/>
<feature type="transmembrane region" description="Helical" evidence="2">
    <location>
        <begin position="65"/>
        <end position="86"/>
    </location>
</feature>
<keyword evidence="2" id="KW-1133">Transmembrane helix</keyword>
<proteinExistence type="predicted"/>
<feature type="compositionally biased region" description="Pro residues" evidence="1">
    <location>
        <begin position="22"/>
        <end position="36"/>
    </location>
</feature>
<sequence length="271" mass="28846">MSIPGEPQNPAHPAGGYGYPRQPQPNNPYAQPPATPMPGVSPYGPGTLPGPVTGPGGGRRGGAGWLWGGLAGALLACAGWAGALLVTGNPPFARAASPDFAGNGVYQDLCEVADFAAVQEHYGEPEAEAESSSFSHEDRDAGQCRQTFPTESGEYSSVYVTMEAVWHRAADPAPHFAGSREMNRLYGGEDYTYDARPYEEGLGDEAYLVSSTDSAEDRTDWISLAVREGWLELSISWSNWSEGTTEKNEITQMLHQVLEDTLSAMKDSGGA</sequence>
<dbReference type="Proteomes" id="UP000199207">
    <property type="component" value="Unassembled WGS sequence"/>
</dbReference>
<dbReference type="OrthoDB" id="4515152at2"/>
<gene>
    <name evidence="3" type="ORF">SAMN05421773_101782</name>
</gene>
<evidence type="ECO:0008006" key="5">
    <source>
        <dbReference type="Google" id="ProtNLM"/>
    </source>
</evidence>
<evidence type="ECO:0000256" key="1">
    <source>
        <dbReference type="SAM" id="MobiDB-lite"/>
    </source>
</evidence>
<feature type="region of interest" description="Disordered" evidence="1">
    <location>
        <begin position="1"/>
        <end position="56"/>
    </location>
</feature>
<keyword evidence="4" id="KW-1185">Reference proteome</keyword>
<evidence type="ECO:0000313" key="4">
    <source>
        <dbReference type="Proteomes" id="UP000199207"/>
    </source>
</evidence>
<name>A0A1I1FLZ6_9ACTN</name>
<accession>A0A1I1FLZ6</accession>
<dbReference type="RefSeq" id="WP_093837127.1">
    <property type="nucleotide sequence ID" value="NZ_FOLM01000001.1"/>
</dbReference>
<evidence type="ECO:0000256" key="2">
    <source>
        <dbReference type="SAM" id="Phobius"/>
    </source>
</evidence>
<keyword evidence="2" id="KW-0472">Membrane</keyword>
<reference evidence="3 4" key="1">
    <citation type="submission" date="2016-10" db="EMBL/GenBank/DDBJ databases">
        <authorList>
            <person name="de Groot N.N."/>
        </authorList>
    </citation>
    <scope>NUCLEOTIDE SEQUENCE [LARGE SCALE GENOMIC DNA]</scope>
    <source>
        <strain evidence="3 4">CGMCC 4.5739</strain>
    </source>
</reference>
<keyword evidence="2" id="KW-0812">Transmembrane</keyword>
<organism evidence="3 4">
    <name type="scientific">Streptomyces aidingensis</name>
    <dbReference type="NCBI Taxonomy" id="910347"/>
    <lineage>
        <taxon>Bacteria</taxon>
        <taxon>Bacillati</taxon>
        <taxon>Actinomycetota</taxon>
        <taxon>Actinomycetes</taxon>
        <taxon>Kitasatosporales</taxon>
        <taxon>Streptomycetaceae</taxon>
        <taxon>Streptomyces</taxon>
    </lineage>
</organism>
<evidence type="ECO:0000313" key="3">
    <source>
        <dbReference type="EMBL" id="SFC00006.1"/>
    </source>
</evidence>
<protein>
    <recommendedName>
        <fullName evidence="5">DUF3558 domain-containing protein</fullName>
    </recommendedName>
</protein>
<feature type="region of interest" description="Disordered" evidence="1">
    <location>
        <begin position="123"/>
        <end position="147"/>
    </location>
</feature>
<dbReference type="EMBL" id="FOLM01000001">
    <property type="protein sequence ID" value="SFC00006.1"/>
    <property type="molecule type" value="Genomic_DNA"/>
</dbReference>